<keyword evidence="1" id="KW-0472">Membrane</keyword>
<keyword evidence="3" id="KW-1185">Reference proteome</keyword>
<sequence>MDNGWVAFRQAWFLRVLAPAAAAAAAAAVLCHRLLLQAGRATVGLLAFMAVSQSSTPSLPRRNIERPRARCSAGWPVLERPPRRSPRNDHHECAMRIRAFL</sequence>
<evidence type="ECO:0000313" key="2">
    <source>
        <dbReference type="EMBL" id="KAK2028504.1"/>
    </source>
</evidence>
<evidence type="ECO:0000256" key="1">
    <source>
        <dbReference type="SAM" id="Phobius"/>
    </source>
</evidence>
<evidence type="ECO:0000313" key="3">
    <source>
        <dbReference type="Proteomes" id="UP001232148"/>
    </source>
</evidence>
<keyword evidence="1" id="KW-1133">Transmembrane helix</keyword>
<name>A0AAD9HIK6_9PEZI</name>
<dbReference type="Proteomes" id="UP001232148">
    <property type="component" value="Unassembled WGS sequence"/>
</dbReference>
<accession>A0AAD9HIK6</accession>
<organism evidence="2 3">
    <name type="scientific">Colletotrichum zoysiae</name>
    <dbReference type="NCBI Taxonomy" id="1216348"/>
    <lineage>
        <taxon>Eukaryota</taxon>
        <taxon>Fungi</taxon>
        <taxon>Dikarya</taxon>
        <taxon>Ascomycota</taxon>
        <taxon>Pezizomycotina</taxon>
        <taxon>Sordariomycetes</taxon>
        <taxon>Hypocreomycetidae</taxon>
        <taxon>Glomerellales</taxon>
        <taxon>Glomerellaceae</taxon>
        <taxon>Colletotrichum</taxon>
        <taxon>Colletotrichum graminicola species complex</taxon>
    </lineage>
</organism>
<dbReference type="AlphaFoldDB" id="A0AAD9HIK6"/>
<proteinExistence type="predicted"/>
<keyword evidence="1" id="KW-0812">Transmembrane</keyword>
<gene>
    <name evidence="2" type="ORF">LX32DRAFT_399550</name>
</gene>
<protein>
    <submittedName>
        <fullName evidence="2">Uncharacterized protein</fullName>
    </submittedName>
</protein>
<dbReference type="EMBL" id="MU842877">
    <property type="protein sequence ID" value="KAK2028504.1"/>
    <property type="molecule type" value="Genomic_DNA"/>
</dbReference>
<comment type="caution">
    <text evidence="2">The sequence shown here is derived from an EMBL/GenBank/DDBJ whole genome shotgun (WGS) entry which is preliminary data.</text>
</comment>
<reference evidence="2" key="1">
    <citation type="submission" date="2021-06" db="EMBL/GenBank/DDBJ databases">
        <title>Comparative genomics, transcriptomics and evolutionary studies reveal genomic signatures of adaptation to plant cell wall in hemibiotrophic fungi.</title>
        <authorList>
            <consortium name="DOE Joint Genome Institute"/>
            <person name="Baroncelli R."/>
            <person name="Diaz J.F."/>
            <person name="Benocci T."/>
            <person name="Peng M."/>
            <person name="Battaglia E."/>
            <person name="Haridas S."/>
            <person name="Andreopoulos W."/>
            <person name="Labutti K."/>
            <person name="Pangilinan J."/>
            <person name="Floch G.L."/>
            <person name="Makela M.R."/>
            <person name="Henrissat B."/>
            <person name="Grigoriev I.V."/>
            <person name="Crouch J.A."/>
            <person name="De Vries R.P."/>
            <person name="Sukno S.A."/>
            <person name="Thon M.R."/>
        </authorList>
    </citation>
    <scope>NUCLEOTIDE SEQUENCE</scope>
    <source>
        <strain evidence="2">MAFF235873</strain>
    </source>
</reference>
<feature type="transmembrane region" description="Helical" evidence="1">
    <location>
        <begin position="12"/>
        <end position="35"/>
    </location>
</feature>